<sequence length="361" mass="37487">MTIAADLYPVLDTPQALIDLDVVDRNAAAMFALGRANGVDVRVHFKSLKCGGLARHLMAAGADKFLCAKLNEAEVLVGAGVRDVLVANQIVGPVKARRLAALAARADVSVCVDDAENVDELAAAARAAGVSLGVLVEVDVGQHRCGVDPGAPAVALARRVLGHAPALQFRGLQGYAGHIQMIPDAADRGQQCRAGLQLLVGTRRELEAAGIAVPVVTGAGTGTADTAAGFPGLTEIQPGSFAVMDAAYHAVCPEYGCALSVLTTVVSRRDGRYVLDAGSKAISRDFGTPVVKDRPADRVTAVNEEHTIVAPGDGEAVRVGDRREVLPAHCCATMNLHRSCAAVRGGRVEAVWPIEASGRYD</sequence>
<dbReference type="Pfam" id="PF01168">
    <property type="entry name" value="Ala_racemase_N"/>
    <property type="match status" value="1"/>
</dbReference>
<comment type="caution">
    <text evidence="4">The sequence shown here is derived from an EMBL/GenBank/DDBJ whole genome shotgun (WGS) entry which is preliminary data.</text>
</comment>
<evidence type="ECO:0000256" key="1">
    <source>
        <dbReference type="ARBA" id="ARBA00005323"/>
    </source>
</evidence>
<keyword evidence="5" id="KW-1185">Reference proteome</keyword>
<evidence type="ECO:0000313" key="4">
    <source>
        <dbReference type="EMBL" id="MBP3957364.1"/>
    </source>
</evidence>
<dbReference type="SMART" id="SM01119">
    <property type="entry name" value="D-ser_dehydrat"/>
    <property type="match status" value="1"/>
</dbReference>
<proteinExistence type="inferred from homology"/>
<dbReference type="InterPro" id="IPR026956">
    <property type="entry name" value="D-ser_dehydrat-like_dom"/>
</dbReference>
<dbReference type="PANTHER" id="PTHR28004:SF2">
    <property type="entry name" value="D-SERINE DEHYDRATASE"/>
    <property type="match status" value="1"/>
</dbReference>
<dbReference type="Proteomes" id="UP000676565">
    <property type="component" value="Unassembled WGS sequence"/>
</dbReference>
<evidence type="ECO:0000256" key="2">
    <source>
        <dbReference type="ARBA" id="ARBA00023239"/>
    </source>
</evidence>
<dbReference type="Gene3D" id="3.20.20.10">
    <property type="entry name" value="Alanine racemase"/>
    <property type="match status" value="1"/>
</dbReference>
<dbReference type="CDD" id="cd06819">
    <property type="entry name" value="PLPDE_III_LS_D-TA"/>
    <property type="match status" value="1"/>
</dbReference>
<comment type="similarity">
    <text evidence="1">Belongs to the DSD1 family.</text>
</comment>
<dbReference type="PANTHER" id="PTHR28004">
    <property type="entry name" value="ZGC:162816-RELATED"/>
    <property type="match status" value="1"/>
</dbReference>
<dbReference type="RefSeq" id="WP_210656347.1">
    <property type="nucleotide sequence ID" value="NZ_JAGKQQ010000001.1"/>
</dbReference>
<evidence type="ECO:0000259" key="3">
    <source>
        <dbReference type="SMART" id="SM01119"/>
    </source>
</evidence>
<feature type="domain" description="D-serine dehydratase-like" evidence="3">
    <location>
        <begin position="258"/>
        <end position="344"/>
    </location>
</feature>
<name>A0ABS5BUK4_9BACT</name>
<dbReference type="InterPro" id="IPR001608">
    <property type="entry name" value="Ala_racemase_N"/>
</dbReference>
<reference evidence="4 5" key="1">
    <citation type="submission" date="2021-04" db="EMBL/GenBank/DDBJ databases">
        <authorList>
            <person name="Ivanova A."/>
        </authorList>
    </citation>
    <scope>NUCLEOTIDE SEQUENCE [LARGE SCALE GENOMIC DNA]</scope>
    <source>
        <strain evidence="4 5">G18</strain>
    </source>
</reference>
<dbReference type="Gene3D" id="2.40.37.20">
    <property type="entry name" value="D-serine dehydratase-like domain"/>
    <property type="match status" value="1"/>
</dbReference>
<dbReference type="EMBL" id="JAGKQQ010000001">
    <property type="protein sequence ID" value="MBP3957364.1"/>
    <property type="molecule type" value="Genomic_DNA"/>
</dbReference>
<gene>
    <name evidence="4" type="ORF">J8F10_19130</name>
</gene>
<keyword evidence="2" id="KW-0456">Lyase</keyword>
<dbReference type="SUPFAM" id="SSF51419">
    <property type="entry name" value="PLP-binding barrel"/>
    <property type="match status" value="1"/>
</dbReference>
<dbReference type="Pfam" id="PF14031">
    <property type="entry name" value="D-ser_dehydrat"/>
    <property type="match status" value="1"/>
</dbReference>
<dbReference type="InterPro" id="IPR042208">
    <property type="entry name" value="D-ser_dehydrat-like_sf"/>
</dbReference>
<protein>
    <submittedName>
        <fullName evidence="4">DSD1 family PLP-dependent enzyme</fullName>
    </submittedName>
</protein>
<evidence type="ECO:0000313" key="5">
    <source>
        <dbReference type="Proteomes" id="UP000676565"/>
    </source>
</evidence>
<dbReference type="InterPro" id="IPR051466">
    <property type="entry name" value="D-amino_acid_metab_enzyme"/>
</dbReference>
<dbReference type="InterPro" id="IPR029066">
    <property type="entry name" value="PLP-binding_barrel"/>
</dbReference>
<organism evidence="4 5">
    <name type="scientific">Gemmata palustris</name>
    <dbReference type="NCBI Taxonomy" id="2822762"/>
    <lineage>
        <taxon>Bacteria</taxon>
        <taxon>Pseudomonadati</taxon>
        <taxon>Planctomycetota</taxon>
        <taxon>Planctomycetia</taxon>
        <taxon>Gemmatales</taxon>
        <taxon>Gemmataceae</taxon>
        <taxon>Gemmata</taxon>
    </lineage>
</organism>
<accession>A0ABS5BUK4</accession>